<dbReference type="EMBL" id="CP001531">
    <property type="protein sequence ID" value="ACN92786.1"/>
    <property type="molecule type" value="Genomic_DNA"/>
</dbReference>
<organism evidence="1 2">
    <name type="scientific">Borreliella burgdorferi 118a</name>
    <dbReference type="NCBI Taxonomy" id="476210"/>
    <lineage>
        <taxon>Bacteria</taxon>
        <taxon>Pseudomonadati</taxon>
        <taxon>Spirochaetota</taxon>
        <taxon>Spirochaetia</taxon>
        <taxon>Spirochaetales</taxon>
        <taxon>Borreliaceae</taxon>
        <taxon>Borreliella</taxon>
    </lineage>
</organism>
<dbReference type="AlphaFoldDB" id="A0A7U3YB61"/>
<accession>A0A7U3YB61</accession>
<proteinExistence type="predicted"/>
<evidence type="ECO:0000313" key="1">
    <source>
        <dbReference type="EMBL" id="ACN92786.1"/>
    </source>
</evidence>
<gene>
    <name evidence="1" type="ORF">BBU118A_Z08</name>
</gene>
<dbReference type="Proteomes" id="UP000006208">
    <property type="component" value="Plasmid 118a_lp28-6"/>
</dbReference>
<evidence type="ECO:0000313" key="2">
    <source>
        <dbReference type="Proteomes" id="UP000006208"/>
    </source>
</evidence>
<protein>
    <submittedName>
        <fullName evidence="1">Uncharacterized protein</fullName>
    </submittedName>
</protein>
<sequence>MQFTKEYSSKNNRRKRLLTKVNSLFQGVESSVINYELSTLTIIY</sequence>
<reference evidence="1 2" key="1">
    <citation type="journal article" date="2011" name="J. Bacteriol.">
        <title>Whole-genome sequences of thirteen isolates of Borrelia burgdorferi.</title>
        <authorList>
            <person name="Schutzer S.E."/>
            <person name="Fraser-Liggett C.M."/>
            <person name="Casjens S.R."/>
            <person name="Qiu W.G."/>
            <person name="Dunn J.J."/>
            <person name="Mongodin E.F."/>
            <person name="Luft B.J."/>
        </authorList>
    </citation>
    <scope>NUCLEOTIDE SEQUENCE [LARGE SCALE GENOMIC DNA]</scope>
    <source>
        <strain evidence="1 2">118a</strain>
        <plasmid evidence="1 2">118a_lp28-6</plasmid>
    </source>
</reference>
<keyword evidence="1" id="KW-0614">Plasmid</keyword>
<name>A0A7U3YB61_BORBG</name>
<geneLocation type="plasmid" evidence="1 2">
    <name>118a_lp28-6</name>
</geneLocation>